<sequence length="190" mass="21975">MKVTLHKNHTLNSTDKLTLLAKELNIHSWNELTSFIANLPYGRNENRYDFSLVLSEKKGSCSSKHALLKALADVNQIPNVSLILGIYKMNHKNTPGIGNVLVENNLDFVPEAHCYLSIQEKRFDFTSSSSSIIRIENDILSEIEITPNQVAEYKVQFHKEYMKNWIKNNNIPFDFETVWKIREQCIYNLS</sequence>
<reference evidence="1 2" key="1">
    <citation type="submission" date="2017-07" db="EMBL/GenBank/DDBJ databases">
        <authorList>
            <person name="Sun Z.S."/>
            <person name="Albrecht U."/>
            <person name="Echele G."/>
            <person name="Lee C.C."/>
        </authorList>
    </citation>
    <scope>NUCLEOTIDE SEQUENCE [LARGE SCALE GENOMIC DNA]</scope>
    <source>
        <strain evidence="2">type strain: KCTC 22618</strain>
    </source>
</reference>
<dbReference type="Proteomes" id="UP000215214">
    <property type="component" value="Chromosome TJEJU"/>
</dbReference>
<evidence type="ECO:0000313" key="1">
    <source>
        <dbReference type="EMBL" id="SNR14663.1"/>
    </source>
</evidence>
<accession>A0A238U634</accession>
<dbReference type="EMBL" id="LT899436">
    <property type="protein sequence ID" value="SNR14663.1"/>
    <property type="molecule type" value="Genomic_DNA"/>
</dbReference>
<evidence type="ECO:0000313" key="2">
    <source>
        <dbReference type="Proteomes" id="UP000215214"/>
    </source>
</evidence>
<keyword evidence="2" id="KW-1185">Reference proteome</keyword>
<gene>
    <name evidence="1" type="ORF">TJEJU_0899</name>
</gene>
<name>A0A238U634_9FLAO</name>
<proteinExistence type="predicted"/>
<dbReference type="AlphaFoldDB" id="A0A238U634"/>
<evidence type="ECO:0008006" key="3">
    <source>
        <dbReference type="Google" id="ProtNLM"/>
    </source>
</evidence>
<protein>
    <recommendedName>
        <fullName evidence="3">Transglutaminase-like domain-containing protein</fullName>
    </recommendedName>
</protein>
<dbReference type="KEGG" id="tje:TJEJU_0899"/>
<organism evidence="1 2">
    <name type="scientific">Tenacibaculum jejuense</name>
    <dbReference type="NCBI Taxonomy" id="584609"/>
    <lineage>
        <taxon>Bacteria</taxon>
        <taxon>Pseudomonadati</taxon>
        <taxon>Bacteroidota</taxon>
        <taxon>Flavobacteriia</taxon>
        <taxon>Flavobacteriales</taxon>
        <taxon>Flavobacteriaceae</taxon>
        <taxon>Tenacibaculum</taxon>
    </lineage>
</organism>